<evidence type="ECO:0000256" key="9">
    <source>
        <dbReference type="ARBA" id="ARBA00023134"/>
    </source>
</evidence>
<dbReference type="InterPro" id="IPR018948">
    <property type="entry name" value="GTP-bd_TrmE_N"/>
</dbReference>
<name>W0EGM4_9FIRM</name>
<comment type="subcellular location">
    <subcellularLocation>
        <location evidence="10">Cytoplasm</location>
    </subcellularLocation>
</comment>
<reference evidence="13 14" key="1">
    <citation type="submission" date="2013-12" db="EMBL/GenBank/DDBJ databases">
        <authorList>
            <consortium name="DOE Joint Genome Institute"/>
            <person name="Smidt H."/>
            <person name="Huntemann M."/>
            <person name="Han J."/>
            <person name="Chen A."/>
            <person name="Kyrpides N."/>
            <person name="Mavromatis K."/>
            <person name="Markowitz V."/>
            <person name="Palaniappan K."/>
            <person name="Ivanova N."/>
            <person name="Schaumberg A."/>
            <person name="Pati A."/>
            <person name="Liolios K."/>
            <person name="Nordberg H.P."/>
            <person name="Cantor M.N."/>
            <person name="Hua S.X."/>
            <person name="Woyke T."/>
        </authorList>
    </citation>
    <scope>NUCLEOTIDE SEQUENCE [LARGE SCALE GENOMIC DNA]</scope>
    <source>
        <strain evidence="14">DSM 15288</strain>
    </source>
</reference>
<dbReference type="KEGG" id="dmt:DESME_15885"/>
<gene>
    <name evidence="10" type="primary">mnmE</name>
    <name evidence="10" type="synonym">trmE</name>
    <name evidence="13" type="ORF">DESME_15885</name>
</gene>
<dbReference type="NCBIfam" id="TIGR00231">
    <property type="entry name" value="small_GTP"/>
    <property type="match status" value="1"/>
</dbReference>
<keyword evidence="4 10" id="KW-0479">Metal-binding</keyword>
<feature type="binding site" evidence="10">
    <location>
        <position position="253"/>
    </location>
    <ligand>
        <name>K(+)</name>
        <dbReference type="ChEBI" id="CHEBI:29103"/>
    </ligand>
</feature>
<dbReference type="InterPro" id="IPR025867">
    <property type="entry name" value="MnmE_helical"/>
</dbReference>
<keyword evidence="6 10" id="KW-0378">Hydrolase</keyword>
<dbReference type="EMBL" id="CP007032">
    <property type="protein sequence ID" value="AHF08349.1"/>
    <property type="molecule type" value="Genomic_DNA"/>
</dbReference>
<feature type="binding site" evidence="10">
    <location>
        <position position="123"/>
    </location>
    <ligand>
        <name>(6S)-5-formyl-5,6,7,8-tetrahydrofolate</name>
        <dbReference type="ChEBI" id="CHEBI:57457"/>
    </ligand>
</feature>
<feature type="binding site" evidence="10">
    <location>
        <position position="248"/>
    </location>
    <ligand>
        <name>K(+)</name>
        <dbReference type="ChEBI" id="CHEBI:29103"/>
    </ligand>
</feature>
<feature type="binding site" evidence="10">
    <location>
        <position position="21"/>
    </location>
    <ligand>
        <name>(6S)-5-formyl-5,6,7,8-tetrahydrofolate</name>
        <dbReference type="ChEBI" id="CHEBI:57457"/>
    </ligand>
</feature>
<dbReference type="InterPro" id="IPR005225">
    <property type="entry name" value="Small_GTP-bd"/>
</dbReference>
<dbReference type="RefSeq" id="WP_006717715.1">
    <property type="nucleotide sequence ID" value="NZ_CP007032.1"/>
</dbReference>
<dbReference type="InterPro" id="IPR027417">
    <property type="entry name" value="P-loop_NTPase"/>
</dbReference>
<dbReference type="SUPFAM" id="SSF116878">
    <property type="entry name" value="TrmE connector domain"/>
    <property type="match status" value="1"/>
</dbReference>
<evidence type="ECO:0000256" key="8">
    <source>
        <dbReference type="ARBA" id="ARBA00022958"/>
    </source>
</evidence>
<protein>
    <recommendedName>
        <fullName evidence="10">tRNA modification GTPase MnmE</fullName>
        <ecNumber evidence="10">3.6.-.-</ecNumber>
    </recommendedName>
</protein>
<comment type="cofactor">
    <cofactor evidence="10">
        <name>K(+)</name>
        <dbReference type="ChEBI" id="CHEBI:29103"/>
    </cofactor>
    <text evidence="10">Binds 1 potassium ion per subunit.</text>
</comment>
<dbReference type="HAMAP" id="MF_00379">
    <property type="entry name" value="GTPase_MnmE"/>
    <property type="match status" value="1"/>
</dbReference>
<dbReference type="Gene3D" id="3.30.1360.120">
    <property type="entry name" value="Probable tRNA modification gtpase trme, domain 1"/>
    <property type="match status" value="1"/>
</dbReference>
<dbReference type="GO" id="GO:0005525">
    <property type="term" value="F:GTP binding"/>
    <property type="evidence" value="ECO:0007669"/>
    <property type="project" value="UniProtKB-UniRule"/>
</dbReference>
<evidence type="ECO:0000313" key="14">
    <source>
        <dbReference type="Proteomes" id="UP000010847"/>
    </source>
</evidence>
<evidence type="ECO:0000256" key="2">
    <source>
        <dbReference type="ARBA" id="ARBA00022490"/>
    </source>
</evidence>
<dbReference type="InterPro" id="IPR004520">
    <property type="entry name" value="GTPase_MnmE"/>
</dbReference>
<dbReference type="GO" id="GO:0002098">
    <property type="term" value="P:tRNA wobble uridine modification"/>
    <property type="evidence" value="ECO:0007669"/>
    <property type="project" value="TreeGrafter"/>
</dbReference>
<feature type="binding site" evidence="10">
    <location>
        <begin position="229"/>
        <end position="234"/>
    </location>
    <ligand>
        <name>GTP</name>
        <dbReference type="ChEBI" id="CHEBI:37565"/>
    </ligand>
</feature>
<dbReference type="GO" id="GO:0030488">
    <property type="term" value="P:tRNA methylation"/>
    <property type="evidence" value="ECO:0007669"/>
    <property type="project" value="TreeGrafter"/>
</dbReference>
<dbReference type="PANTHER" id="PTHR42714:SF2">
    <property type="entry name" value="TRNA MODIFICATION GTPASE GTPBP3, MITOCHONDRIAL"/>
    <property type="match status" value="1"/>
</dbReference>
<feature type="domain" description="TrmE-type G" evidence="12">
    <location>
        <begin position="219"/>
        <end position="374"/>
    </location>
</feature>
<dbReference type="FunFam" id="3.30.1360.120:FF:000003">
    <property type="entry name" value="tRNA modification GTPase MnmE"/>
    <property type="match status" value="1"/>
</dbReference>
<feature type="binding site" evidence="10">
    <location>
        <begin position="273"/>
        <end position="276"/>
    </location>
    <ligand>
        <name>GTP</name>
        <dbReference type="ChEBI" id="CHEBI:37565"/>
    </ligand>
</feature>
<dbReference type="Pfam" id="PF01926">
    <property type="entry name" value="MMR_HSR1"/>
    <property type="match status" value="1"/>
</dbReference>
<comment type="function">
    <text evidence="10">Exhibits a very high intrinsic GTPase hydrolysis rate. Involved in the addition of a carboxymethylaminomethyl (cmnm) group at the wobble position (U34) of certain tRNAs, forming tRNA-cmnm(5)s(2)U34.</text>
</comment>
<evidence type="ECO:0000256" key="7">
    <source>
        <dbReference type="ARBA" id="ARBA00022842"/>
    </source>
</evidence>
<comment type="caution">
    <text evidence="10">Lacks conserved residue(s) required for the propagation of feature annotation.</text>
</comment>
<proteinExistence type="inferred from homology"/>
<dbReference type="PANTHER" id="PTHR42714">
    <property type="entry name" value="TRNA MODIFICATION GTPASE GTPBP3"/>
    <property type="match status" value="1"/>
</dbReference>
<keyword evidence="9 10" id="KW-0342">GTP-binding</keyword>
<dbReference type="Gene3D" id="3.40.50.300">
    <property type="entry name" value="P-loop containing nucleotide triphosphate hydrolases"/>
    <property type="match status" value="1"/>
</dbReference>
<dbReference type="CDD" id="cd04164">
    <property type="entry name" value="trmE"/>
    <property type="match status" value="1"/>
</dbReference>
<dbReference type="HOGENOM" id="CLU_019624_4_1_9"/>
<feature type="binding site" evidence="10">
    <location>
        <position position="250"/>
    </location>
    <ligand>
        <name>K(+)</name>
        <dbReference type="ChEBI" id="CHEBI:29103"/>
    </ligand>
</feature>
<feature type="binding site" evidence="10">
    <location>
        <position position="84"/>
    </location>
    <ligand>
        <name>(6S)-5-formyl-5,6,7,8-tetrahydrofolate</name>
        <dbReference type="ChEBI" id="CHEBI:57457"/>
    </ligand>
</feature>
<dbReference type="GO" id="GO:0046872">
    <property type="term" value="F:metal ion binding"/>
    <property type="evidence" value="ECO:0007669"/>
    <property type="project" value="UniProtKB-KW"/>
</dbReference>
<keyword evidence="7 10" id="KW-0460">Magnesium</keyword>
<evidence type="ECO:0000256" key="1">
    <source>
        <dbReference type="ARBA" id="ARBA00011043"/>
    </source>
</evidence>
<evidence type="ECO:0000256" key="6">
    <source>
        <dbReference type="ARBA" id="ARBA00022801"/>
    </source>
</evidence>
<feature type="binding site" evidence="10">
    <location>
        <position position="453"/>
    </location>
    <ligand>
        <name>(6S)-5-formyl-5,6,7,8-tetrahydrofolate</name>
        <dbReference type="ChEBI" id="CHEBI:57457"/>
    </ligand>
</feature>
<keyword evidence="3 10" id="KW-0819">tRNA processing</keyword>
<sequence>MDDTIVALATSFGEASIHVIRLSGPKAIEIINFCFLPKNKVRWERQENYTLYLGNFRDGDRVIDEVLISRMHAPHSFTGEDIIEISCHGGLFVAQKVIETCLKKGARLAEAGEFTKRAFLNGKLDLVQAEAIIDLISAKNERSVDLALSQLEGGLSAKFLTLRETVLGTLAFIEAGIDFPEDDVEELDREALSIRLERGIKQAEDLLQGSKTGKILREGLLTVIVGQPNVGKSSLLNALIQEERAIVTDIPGTTRDEIRESVNIGGILLQLVDTAGIRKSLDPIEKIGIERTWKAVEKAELILLIIQAGKELSSEEQKIIELYSERVIVLMNKVELLNNYPQICRFKNEVWLPFSVQKEIGFDALEEEVRKRVYQGISEESKEPLLSNIRQISALRQGLEGLKNARTSLEAGIPWDILSIDVRQALEDLSEITGQNVQESLLEDIFTRFCIGK</sequence>
<dbReference type="PROSITE" id="PS51709">
    <property type="entry name" value="G_TRME"/>
    <property type="match status" value="1"/>
</dbReference>
<evidence type="ECO:0000259" key="12">
    <source>
        <dbReference type="PROSITE" id="PS51709"/>
    </source>
</evidence>
<dbReference type="Proteomes" id="UP000010847">
    <property type="component" value="Chromosome"/>
</dbReference>
<keyword evidence="14" id="KW-1185">Reference proteome</keyword>
<evidence type="ECO:0000256" key="5">
    <source>
        <dbReference type="ARBA" id="ARBA00022741"/>
    </source>
</evidence>
<keyword evidence="8 10" id="KW-0630">Potassium</keyword>
<dbReference type="AlphaFoldDB" id="W0EGM4"/>
<organism evidence="13 14">
    <name type="scientific">Desulfitobacterium metallireducens DSM 15288</name>
    <dbReference type="NCBI Taxonomy" id="871968"/>
    <lineage>
        <taxon>Bacteria</taxon>
        <taxon>Bacillati</taxon>
        <taxon>Bacillota</taxon>
        <taxon>Clostridia</taxon>
        <taxon>Eubacteriales</taxon>
        <taxon>Desulfitobacteriaceae</taxon>
        <taxon>Desulfitobacterium</taxon>
    </lineage>
</organism>
<keyword evidence="2 10" id="KW-0963">Cytoplasm</keyword>
<feature type="binding site" evidence="10">
    <location>
        <position position="254"/>
    </location>
    <ligand>
        <name>Mg(2+)</name>
        <dbReference type="ChEBI" id="CHEBI:18420"/>
    </ligand>
</feature>
<dbReference type="CDD" id="cd14858">
    <property type="entry name" value="TrmE_N"/>
    <property type="match status" value="1"/>
</dbReference>
<comment type="subunit">
    <text evidence="10">Homodimer. Heterotetramer of two MnmE and two MnmG subunits.</text>
</comment>
<evidence type="ECO:0000313" key="13">
    <source>
        <dbReference type="EMBL" id="AHF08349.1"/>
    </source>
</evidence>
<dbReference type="InterPro" id="IPR031168">
    <property type="entry name" value="G_TrmE"/>
</dbReference>
<dbReference type="FunFam" id="3.40.50.300:FF:001376">
    <property type="entry name" value="tRNA modification GTPase MnmE"/>
    <property type="match status" value="1"/>
</dbReference>
<dbReference type="InterPro" id="IPR006073">
    <property type="entry name" value="GTP-bd"/>
</dbReference>
<dbReference type="Pfam" id="PF10396">
    <property type="entry name" value="TrmE_N"/>
    <property type="match status" value="1"/>
</dbReference>
<keyword evidence="5 10" id="KW-0547">Nucleotide-binding</keyword>
<evidence type="ECO:0000256" key="3">
    <source>
        <dbReference type="ARBA" id="ARBA00022694"/>
    </source>
</evidence>
<evidence type="ECO:0000256" key="4">
    <source>
        <dbReference type="ARBA" id="ARBA00022723"/>
    </source>
</evidence>
<evidence type="ECO:0000256" key="11">
    <source>
        <dbReference type="RuleBase" id="RU003313"/>
    </source>
</evidence>
<feature type="binding site" evidence="10">
    <location>
        <position position="229"/>
    </location>
    <ligand>
        <name>K(+)</name>
        <dbReference type="ChEBI" id="CHEBI:29103"/>
    </ligand>
</feature>
<dbReference type="GO" id="GO:0003924">
    <property type="term" value="F:GTPase activity"/>
    <property type="evidence" value="ECO:0007669"/>
    <property type="project" value="UniProtKB-UniRule"/>
</dbReference>
<dbReference type="EC" id="3.6.-.-" evidence="10"/>
<dbReference type="GO" id="GO:0005829">
    <property type="term" value="C:cytosol"/>
    <property type="evidence" value="ECO:0007669"/>
    <property type="project" value="TreeGrafter"/>
</dbReference>
<dbReference type="InterPro" id="IPR027368">
    <property type="entry name" value="MnmE_dom2"/>
</dbReference>
<comment type="similarity">
    <text evidence="1 10 11">Belongs to the TRAFAC class TrmE-Era-EngA-EngB-Septin-like GTPase superfamily. TrmE GTPase family.</text>
</comment>
<evidence type="ECO:0000256" key="10">
    <source>
        <dbReference type="HAMAP-Rule" id="MF_00379"/>
    </source>
</evidence>
<accession>W0EGM4</accession>
<dbReference type="NCBIfam" id="TIGR00450">
    <property type="entry name" value="mnmE_trmE_thdF"/>
    <property type="match status" value="1"/>
</dbReference>
<dbReference type="NCBIfam" id="NF003661">
    <property type="entry name" value="PRK05291.1-3"/>
    <property type="match status" value="1"/>
</dbReference>
<dbReference type="eggNOG" id="COG0486">
    <property type="taxonomic scope" value="Bacteria"/>
</dbReference>
<dbReference type="STRING" id="871968.DESME_15885"/>
<feature type="binding site" evidence="10">
    <location>
        <begin position="248"/>
        <end position="254"/>
    </location>
    <ligand>
        <name>GTP</name>
        <dbReference type="ChEBI" id="CHEBI:37565"/>
    </ligand>
</feature>
<dbReference type="InterPro" id="IPR027266">
    <property type="entry name" value="TrmE/GcvT-like"/>
</dbReference>
<dbReference type="SUPFAM" id="SSF52540">
    <property type="entry name" value="P-loop containing nucleoside triphosphate hydrolases"/>
    <property type="match status" value="1"/>
</dbReference>
<dbReference type="Gene3D" id="1.20.120.430">
    <property type="entry name" value="tRNA modification GTPase MnmE domain 2"/>
    <property type="match status" value="1"/>
</dbReference>
<feature type="binding site" evidence="10">
    <location>
        <position position="233"/>
    </location>
    <ligand>
        <name>Mg(2+)</name>
        <dbReference type="ChEBI" id="CHEBI:18420"/>
    </ligand>
</feature>
<dbReference type="OrthoDB" id="9805918at2"/>
<dbReference type="GO" id="GO:0042802">
    <property type="term" value="F:identical protein binding"/>
    <property type="evidence" value="ECO:0007669"/>
    <property type="project" value="UniProtKB-ARBA"/>
</dbReference>
<dbReference type="Pfam" id="PF12631">
    <property type="entry name" value="MnmE_helical"/>
    <property type="match status" value="1"/>
</dbReference>